<dbReference type="AlphaFoldDB" id="A0A387FZH9"/>
<organism evidence="2 3">
    <name type="scientific">Rhizobium jaguaris</name>
    <dbReference type="NCBI Taxonomy" id="1312183"/>
    <lineage>
        <taxon>Bacteria</taxon>
        <taxon>Pseudomonadati</taxon>
        <taxon>Pseudomonadota</taxon>
        <taxon>Alphaproteobacteria</taxon>
        <taxon>Hyphomicrobiales</taxon>
        <taxon>Rhizobiaceae</taxon>
        <taxon>Rhizobium/Agrobacterium group</taxon>
        <taxon>Rhizobium</taxon>
    </lineage>
</organism>
<evidence type="ECO:0000313" key="3">
    <source>
        <dbReference type="Proteomes" id="UP000282195"/>
    </source>
</evidence>
<evidence type="ECO:0000313" key="2">
    <source>
        <dbReference type="EMBL" id="AYG64450.1"/>
    </source>
</evidence>
<gene>
    <name evidence="2" type="ORF">CCGE525_37625</name>
</gene>
<reference evidence="2 3" key="1">
    <citation type="submission" date="2018-10" db="EMBL/GenBank/DDBJ databases">
        <title>Rhizobium etli, R. leguminosarum and a new Rhizobium genospecies from Phaseolus dumosus.</title>
        <authorList>
            <person name="Ramirez-Puebla S.T."/>
            <person name="Rogel-Hernandez M.A."/>
            <person name="Guerrero G."/>
            <person name="Ormeno-Orrillo E."/>
            <person name="Martinez-Romero J.C."/>
            <person name="Negrete-Yankelevich S."/>
            <person name="Martinez-Romero E."/>
        </authorList>
    </citation>
    <scope>NUCLEOTIDE SEQUENCE [LARGE SCALE GENOMIC DNA]</scope>
    <source>
        <strain evidence="2 3">CCGE525</strain>
        <plasmid evidence="3">prccge525a</plasmid>
    </source>
</reference>
<proteinExistence type="predicted"/>
<dbReference type="Proteomes" id="UP000282195">
    <property type="component" value="Plasmid pRCCGE525a"/>
</dbReference>
<dbReference type="EMBL" id="CP032697">
    <property type="protein sequence ID" value="AYG64450.1"/>
    <property type="molecule type" value="Genomic_DNA"/>
</dbReference>
<name>A0A387FZH9_9HYPH</name>
<sequence length="92" mass="10208">MELTLTYLRFIQQRDALSLLYSILLFVRPFDFDNSELSRSKASAEAADQPPAISGKPSGSPKSIHGSNTRSRGRTRSCGIQSISGRMTSTRW</sequence>
<geneLocation type="plasmid" evidence="3">
    <name>prccge525a</name>
</geneLocation>
<dbReference type="KEGG" id="rjg:CCGE525_37625"/>
<keyword evidence="2" id="KW-0614">Plasmid</keyword>
<evidence type="ECO:0000256" key="1">
    <source>
        <dbReference type="SAM" id="MobiDB-lite"/>
    </source>
</evidence>
<feature type="region of interest" description="Disordered" evidence="1">
    <location>
        <begin position="39"/>
        <end position="92"/>
    </location>
</feature>
<feature type="compositionally biased region" description="Polar residues" evidence="1">
    <location>
        <begin position="78"/>
        <end position="92"/>
    </location>
</feature>
<accession>A0A387FZH9</accession>
<protein>
    <submittedName>
        <fullName evidence="2">Uncharacterized protein</fullName>
    </submittedName>
</protein>
<keyword evidence="3" id="KW-1185">Reference proteome</keyword>